<dbReference type="InterPro" id="IPR003609">
    <property type="entry name" value="Pan_app"/>
</dbReference>
<feature type="transmembrane region" description="Helical" evidence="2">
    <location>
        <begin position="501"/>
        <end position="524"/>
    </location>
</feature>
<dbReference type="Gene3D" id="3.50.4.10">
    <property type="entry name" value="Hepatocyte Growth Factor"/>
    <property type="match status" value="2"/>
</dbReference>
<evidence type="ECO:0000313" key="5">
    <source>
        <dbReference type="Proteomes" id="UP000041254"/>
    </source>
</evidence>
<evidence type="ECO:0000256" key="2">
    <source>
        <dbReference type="SAM" id="Phobius"/>
    </source>
</evidence>
<dbReference type="PhylomeDB" id="A0A0G4FK32"/>
<feature type="region of interest" description="Disordered" evidence="1">
    <location>
        <begin position="542"/>
        <end position="572"/>
    </location>
</feature>
<proteinExistence type="predicted"/>
<evidence type="ECO:0000259" key="3">
    <source>
        <dbReference type="Pfam" id="PF14295"/>
    </source>
</evidence>
<keyword evidence="2" id="KW-0812">Transmembrane</keyword>
<feature type="transmembrane region" description="Helical" evidence="2">
    <location>
        <begin position="751"/>
        <end position="772"/>
    </location>
</feature>
<reference evidence="4 5" key="1">
    <citation type="submission" date="2014-11" db="EMBL/GenBank/DDBJ databases">
        <authorList>
            <person name="Zhu J."/>
            <person name="Qi W."/>
            <person name="Song R."/>
        </authorList>
    </citation>
    <scope>NUCLEOTIDE SEQUENCE [LARGE SCALE GENOMIC DNA]</scope>
</reference>
<dbReference type="Pfam" id="PF14295">
    <property type="entry name" value="PAN_4"/>
    <property type="match status" value="3"/>
</dbReference>
<name>A0A0G4FK32_VITBC</name>
<feature type="transmembrane region" description="Helical" evidence="2">
    <location>
        <begin position="436"/>
        <end position="457"/>
    </location>
</feature>
<feature type="transmembrane region" description="Helical" evidence="2">
    <location>
        <begin position="784"/>
        <end position="804"/>
    </location>
</feature>
<feature type="compositionally biased region" description="Low complexity" evidence="1">
    <location>
        <begin position="560"/>
        <end position="572"/>
    </location>
</feature>
<evidence type="ECO:0000313" key="4">
    <source>
        <dbReference type="EMBL" id="CEM14069.1"/>
    </source>
</evidence>
<organism evidence="4 5">
    <name type="scientific">Vitrella brassicaformis (strain CCMP3155)</name>
    <dbReference type="NCBI Taxonomy" id="1169540"/>
    <lineage>
        <taxon>Eukaryota</taxon>
        <taxon>Sar</taxon>
        <taxon>Alveolata</taxon>
        <taxon>Colpodellida</taxon>
        <taxon>Vitrellaceae</taxon>
        <taxon>Vitrella</taxon>
    </lineage>
</organism>
<evidence type="ECO:0000256" key="1">
    <source>
        <dbReference type="SAM" id="MobiDB-lite"/>
    </source>
</evidence>
<feature type="transmembrane region" description="Helical" evidence="2">
    <location>
        <begin position="469"/>
        <end position="495"/>
    </location>
</feature>
<dbReference type="InParanoid" id="A0A0G4FK32"/>
<sequence>MYGYADQDRVCEGSGSGDCSTVTVAPPPDASCYEWDTVFEGEDLSEPVNVTTIGLEDKIGETPAVGFDVNALGHIVQRPYDCQRGCQVYEQCKAWTFSRKEGCFFRDQVQGRRDAPEEESEGGDVNWYVSGDKFSTDGDKGSLVSPCYEYNMACLYPTSRHHHRQGVENVTTEQCHDLCREIPGCRAFLWLDRYPRDEKIVRGVCYFCGQKDRKICRPGAIMGWVESRDCGPPQGMPWPPPPLPPLTEDGVHLQPADPSLYFGLPLGPDSLAAGKKGTKEERSYQRGDLGIPPFLLVALNYPVRPLELEEAGTLTNCGCYHAGVQPAPGSTLITDLDVRAYAPSQCQDLCVEEPECEAFSSTKHKCLLWKYVTEWRLDQVEPIVVSGPRLCPATLIDQGYACNLDHYRAKYSSLSLLLLKIPGLSMPYGQSCPAMLSPWVFAYLAAVCGLVFAAFAYTRRSKKQYPNTVVWRVVVAVVAGLGTVTHVVFVGYLFRIDYRGVIFWAACAHLLAMVFFNEITVVLYNLKWVTRHESYALTFRRKKREPPKDKSAKPADATCEQAEQPAVQPAQPLKKSATLAVLHAAPEAVHQNQHPPATFSDDTLVSYCPSFAFSALSSEAVFGNHHAAHNGDMDLPDEVVETTLPVHIGKMPRPSESCPATVLVDLLAIKKEGSTDTTKSEQSSEHAVVRLATIEEERDEHEFGGTGAGLVFVLFSSFFSIGVLHMCWSHFRHLPFFGIAVKSEAFLDLEMLALVGYVPMLIFQLLTVFLSSSFGGLADVVPPVTLAAILLAGTNIGGVLVRFVRGKCMRRSAV</sequence>
<feature type="domain" description="Apple" evidence="3">
    <location>
        <begin position="167"/>
        <end position="195"/>
    </location>
</feature>
<dbReference type="Proteomes" id="UP000041254">
    <property type="component" value="Unassembled WGS sequence"/>
</dbReference>
<feature type="domain" description="Apple" evidence="3">
    <location>
        <begin position="334"/>
        <end position="360"/>
    </location>
</feature>
<feature type="domain" description="Apple" evidence="3">
    <location>
        <begin position="68"/>
        <end position="100"/>
    </location>
</feature>
<dbReference type="OrthoDB" id="435980at2759"/>
<accession>A0A0G4FK32</accession>
<dbReference type="SUPFAM" id="SSF57414">
    <property type="entry name" value="Hairpin loop containing domain-like"/>
    <property type="match status" value="1"/>
</dbReference>
<gene>
    <name evidence="4" type="ORF">Vbra_5921</name>
</gene>
<keyword evidence="2" id="KW-0472">Membrane</keyword>
<dbReference type="VEuPathDB" id="CryptoDB:Vbra_5921"/>
<keyword evidence="5" id="KW-1185">Reference proteome</keyword>
<dbReference type="EMBL" id="CDMY01000452">
    <property type="protein sequence ID" value="CEM14069.1"/>
    <property type="molecule type" value="Genomic_DNA"/>
</dbReference>
<protein>
    <recommendedName>
        <fullName evidence="3">Apple domain-containing protein</fullName>
    </recommendedName>
</protein>
<keyword evidence="2" id="KW-1133">Transmembrane helix</keyword>
<dbReference type="AlphaFoldDB" id="A0A0G4FK32"/>